<feature type="region of interest" description="Disordered" evidence="1">
    <location>
        <begin position="1"/>
        <end position="93"/>
    </location>
</feature>
<dbReference type="Proteomes" id="UP000054477">
    <property type="component" value="Unassembled WGS sequence"/>
</dbReference>
<organism evidence="2 3">
    <name type="scientific">Laccaria amethystina LaAM-08-1</name>
    <dbReference type="NCBI Taxonomy" id="1095629"/>
    <lineage>
        <taxon>Eukaryota</taxon>
        <taxon>Fungi</taxon>
        <taxon>Dikarya</taxon>
        <taxon>Basidiomycota</taxon>
        <taxon>Agaricomycotina</taxon>
        <taxon>Agaricomycetes</taxon>
        <taxon>Agaricomycetidae</taxon>
        <taxon>Agaricales</taxon>
        <taxon>Agaricineae</taxon>
        <taxon>Hydnangiaceae</taxon>
        <taxon>Laccaria</taxon>
    </lineage>
</organism>
<evidence type="ECO:0000313" key="2">
    <source>
        <dbReference type="EMBL" id="KIJ97567.1"/>
    </source>
</evidence>
<accession>A0A0C9XNI7</accession>
<dbReference type="HOGENOM" id="CLU_2612491_0_0_1"/>
<sequence length="93" mass="10177">MPTTCANIPTTRSGHACLSPPVSKPPRKRANTAASKNTSKRPKPNMDDDETEGNKTKGGRDGKKSREKERRKGRKQRKARKTSAMKADEDAAA</sequence>
<keyword evidence="3" id="KW-1185">Reference proteome</keyword>
<dbReference type="AlphaFoldDB" id="A0A0C9XNI7"/>
<protein>
    <submittedName>
        <fullName evidence="2">Uncharacterized protein</fullName>
    </submittedName>
</protein>
<proteinExistence type="predicted"/>
<dbReference type="EMBL" id="KN838690">
    <property type="protein sequence ID" value="KIJ97567.1"/>
    <property type="molecule type" value="Genomic_DNA"/>
</dbReference>
<name>A0A0C9XNI7_9AGAR</name>
<evidence type="ECO:0000256" key="1">
    <source>
        <dbReference type="SAM" id="MobiDB-lite"/>
    </source>
</evidence>
<evidence type="ECO:0000313" key="3">
    <source>
        <dbReference type="Proteomes" id="UP000054477"/>
    </source>
</evidence>
<feature type="compositionally biased region" description="Basic residues" evidence="1">
    <location>
        <begin position="71"/>
        <end position="83"/>
    </location>
</feature>
<reference evidence="3" key="2">
    <citation type="submission" date="2015-01" db="EMBL/GenBank/DDBJ databases">
        <title>Evolutionary Origins and Diversification of the Mycorrhizal Mutualists.</title>
        <authorList>
            <consortium name="DOE Joint Genome Institute"/>
            <consortium name="Mycorrhizal Genomics Consortium"/>
            <person name="Kohler A."/>
            <person name="Kuo A."/>
            <person name="Nagy L.G."/>
            <person name="Floudas D."/>
            <person name="Copeland A."/>
            <person name="Barry K.W."/>
            <person name="Cichocki N."/>
            <person name="Veneault-Fourrey C."/>
            <person name="LaButti K."/>
            <person name="Lindquist E.A."/>
            <person name="Lipzen A."/>
            <person name="Lundell T."/>
            <person name="Morin E."/>
            <person name="Murat C."/>
            <person name="Riley R."/>
            <person name="Ohm R."/>
            <person name="Sun H."/>
            <person name="Tunlid A."/>
            <person name="Henrissat B."/>
            <person name="Grigoriev I.V."/>
            <person name="Hibbett D.S."/>
            <person name="Martin F."/>
        </authorList>
    </citation>
    <scope>NUCLEOTIDE SEQUENCE [LARGE SCALE GENOMIC DNA]</scope>
    <source>
        <strain evidence="3">LaAM-08-1</strain>
    </source>
</reference>
<reference evidence="2 3" key="1">
    <citation type="submission" date="2014-04" db="EMBL/GenBank/DDBJ databases">
        <authorList>
            <consortium name="DOE Joint Genome Institute"/>
            <person name="Kuo A."/>
            <person name="Kohler A."/>
            <person name="Nagy L.G."/>
            <person name="Floudas D."/>
            <person name="Copeland A."/>
            <person name="Barry K.W."/>
            <person name="Cichocki N."/>
            <person name="Veneault-Fourrey C."/>
            <person name="LaButti K."/>
            <person name="Lindquist E.A."/>
            <person name="Lipzen A."/>
            <person name="Lundell T."/>
            <person name="Morin E."/>
            <person name="Murat C."/>
            <person name="Sun H."/>
            <person name="Tunlid A."/>
            <person name="Henrissat B."/>
            <person name="Grigoriev I.V."/>
            <person name="Hibbett D.S."/>
            <person name="Martin F."/>
            <person name="Nordberg H.P."/>
            <person name="Cantor M.N."/>
            <person name="Hua S.X."/>
        </authorList>
    </citation>
    <scope>NUCLEOTIDE SEQUENCE [LARGE SCALE GENOMIC DNA]</scope>
    <source>
        <strain evidence="2 3">LaAM-08-1</strain>
    </source>
</reference>
<feature type="compositionally biased region" description="Basic and acidic residues" evidence="1">
    <location>
        <begin position="52"/>
        <end position="70"/>
    </location>
</feature>
<gene>
    <name evidence="2" type="ORF">K443DRAFT_9833</name>
</gene>
<feature type="compositionally biased region" description="Polar residues" evidence="1">
    <location>
        <begin position="1"/>
        <end position="13"/>
    </location>
</feature>
<feature type="non-terminal residue" evidence="2">
    <location>
        <position position="93"/>
    </location>
</feature>